<dbReference type="GO" id="GO:0042781">
    <property type="term" value="F:3'-tRNA processing endoribonuclease activity"/>
    <property type="evidence" value="ECO:0007669"/>
    <property type="project" value="TreeGrafter"/>
</dbReference>
<dbReference type="PANTHER" id="PTHR33992:SF1">
    <property type="entry name" value="RIBONUCLEASE P PROTEIN COMPONENT"/>
    <property type="match status" value="1"/>
</dbReference>
<organism evidence="7">
    <name type="scientific">hydrocarbon metagenome</name>
    <dbReference type="NCBI Taxonomy" id="938273"/>
    <lineage>
        <taxon>unclassified sequences</taxon>
        <taxon>metagenomes</taxon>
        <taxon>ecological metagenomes</taxon>
    </lineage>
</organism>
<keyword evidence="4" id="KW-0255">Endonuclease</keyword>
<keyword evidence="5 7" id="KW-0378">Hydrolase</keyword>
<dbReference type="GO" id="GO:0030677">
    <property type="term" value="C:ribonuclease P complex"/>
    <property type="evidence" value="ECO:0007669"/>
    <property type="project" value="TreeGrafter"/>
</dbReference>
<dbReference type="PROSITE" id="PS00648">
    <property type="entry name" value="RIBONUCLEASE_P"/>
    <property type="match status" value="1"/>
</dbReference>
<proteinExistence type="inferred from homology"/>
<evidence type="ECO:0000256" key="2">
    <source>
        <dbReference type="ARBA" id="ARBA00022694"/>
    </source>
</evidence>
<sequence>MLKKEYRINKKKEYNNIYKKGKKIPGRYMVVFIIAGDKACSRYGFVASKKVGNAVHRNRAKRRLRTIVYRNMSDIKDSVDVVIVARPAINEASLDEVNNEYIRVMRKAGLC</sequence>
<reference evidence="7" key="1">
    <citation type="journal article" date="2015" name="Proc. Natl. Acad. Sci. U.S.A.">
        <title>Networks of energetic and metabolic interactions define dynamics in microbial communities.</title>
        <authorList>
            <person name="Embree M."/>
            <person name="Liu J.K."/>
            <person name="Al-Bassam M.M."/>
            <person name="Zengler K."/>
        </authorList>
    </citation>
    <scope>NUCLEOTIDE SEQUENCE</scope>
</reference>
<dbReference type="AlphaFoldDB" id="A0A0W8E1T6"/>
<dbReference type="PANTHER" id="PTHR33992">
    <property type="entry name" value="RIBONUCLEASE P PROTEIN COMPONENT"/>
    <property type="match status" value="1"/>
</dbReference>
<keyword evidence="3" id="KW-0540">Nuclease</keyword>
<gene>
    <name evidence="7" type="ORF">ASZ90_020073</name>
</gene>
<evidence type="ECO:0000256" key="4">
    <source>
        <dbReference type="ARBA" id="ARBA00022759"/>
    </source>
</evidence>
<keyword evidence="2" id="KW-0819">tRNA processing</keyword>
<dbReference type="EMBL" id="LNQE01001917">
    <property type="protein sequence ID" value="KUG02571.1"/>
    <property type="molecule type" value="Genomic_DNA"/>
</dbReference>
<name>A0A0W8E1T6_9ZZZZ</name>
<evidence type="ECO:0000313" key="7">
    <source>
        <dbReference type="EMBL" id="KUG02571.1"/>
    </source>
</evidence>
<dbReference type="InterPro" id="IPR020539">
    <property type="entry name" value="RNase_P_CS"/>
</dbReference>
<dbReference type="InterPro" id="IPR020568">
    <property type="entry name" value="Ribosomal_Su5_D2-typ_SF"/>
</dbReference>
<dbReference type="InterPro" id="IPR014721">
    <property type="entry name" value="Ribsml_uS5_D2-typ_fold_subgr"/>
</dbReference>
<dbReference type="HAMAP" id="MF_00227">
    <property type="entry name" value="RNase_P"/>
    <property type="match status" value="1"/>
</dbReference>
<dbReference type="NCBIfam" id="TIGR00188">
    <property type="entry name" value="rnpA"/>
    <property type="match status" value="1"/>
</dbReference>
<dbReference type="EC" id="3.1.26.5" evidence="7"/>
<dbReference type="GO" id="GO:0004526">
    <property type="term" value="F:ribonuclease P activity"/>
    <property type="evidence" value="ECO:0007669"/>
    <property type="project" value="UniProtKB-EC"/>
</dbReference>
<dbReference type="SUPFAM" id="SSF54211">
    <property type="entry name" value="Ribosomal protein S5 domain 2-like"/>
    <property type="match status" value="1"/>
</dbReference>
<accession>A0A0W8E1T6</accession>
<keyword evidence="6" id="KW-0694">RNA-binding</keyword>
<evidence type="ECO:0000256" key="3">
    <source>
        <dbReference type="ARBA" id="ARBA00022722"/>
    </source>
</evidence>
<protein>
    <submittedName>
        <fullName evidence="7">Ribonuclease p protein component</fullName>
        <ecNumber evidence="7">3.1.26.5</ecNumber>
    </submittedName>
</protein>
<evidence type="ECO:0000256" key="1">
    <source>
        <dbReference type="ARBA" id="ARBA00002663"/>
    </source>
</evidence>
<dbReference type="Gene3D" id="3.30.230.10">
    <property type="match status" value="1"/>
</dbReference>
<evidence type="ECO:0000256" key="6">
    <source>
        <dbReference type="ARBA" id="ARBA00022884"/>
    </source>
</evidence>
<comment type="caution">
    <text evidence="7">The sequence shown here is derived from an EMBL/GenBank/DDBJ whole genome shotgun (WGS) entry which is preliminary data.</text>
</comment>
<dbReference type="GO" id="GO:0000049">
    <property type="term" value="F:tRNA binding"/>
    <property type="evidence" value="ECO:0007669"/>
    <property type="project" value="InterPro"/>
</dbReference>
<comment type="function">
    <text evidence="1">RNaseP catalyzes the removal of the 5'-leader sequence from pre-tRNA to produce the mature 5'-terminus. It can also cleave other RNA substrates such as 4.5S RNA. The protein component plays an auxiliary but essential role in vivo by binding to the 5'-leader sequence and broadening the substrate specificity of the ribozyme.</text>
</comment>
<dbReference type="Pfam" id="PF00825">
    <property type="entry name" value="Ribonuclease_P"/>
    <property type="match status" value="1"/>
</dbReference>
<dbReference type="InterPro" id="IPR000100">
    <property type="entry name" value="RNase_P"/>
</dbReference>
<evidence type="ECO:0000256" key="5">
    <source>
        <dbReference type="ARBA" id="ARBA00022801"/>
    </source>
</evidence>